<dbReference type="AlphaFoldDB" id="A6IB57"/>
<sequence>MSSWRLEEGSCAAQLHGYGRHTLSPRLCPISSTPQWAEGSISGLDARQRSPCLSLPLTSFDHFYSR</sequence>
<organism evidence="1 2">
    <name type="scientific">Rattus norvegicus</name>
    <name type="common">Rat</name>
    <dbReference type="NCBI Taxonomy" id="10116"/>
    <lineage>
        <taxon>Eukaryota</taxon>
        <taxon>Metazoa</taxon>
        <taxon>Chordata</taxon>
        <taxon>Craniata</taxon>
        <taxon>Vertebrata</taxon>
        <taxon>Euteleostomi</taxon>
        <taxon>Mammalia</taxon>
        <taxon>Eutheria</taxon>
        <taxon>Euarchontoglires</taxon>
        <taxon>Glires</taxon>
        <taxon>Rodentia</taxon>
        <taxon>Myomorpha</taxon>
        <taxon>Muroidea</taxon>
        <taxon>Muridae</taxon>
        <taxon>Murinae</taxon>
        <taxon>Rattus</taxon>
    </lineage>
</organism>
<dbReference type="Proteomes" id="UP000234681">
    <property type="component" value="Chromosome 4"/>
</dbReference>
<reference evidence="2" key="1">
    <citation type="submission" date="2005-09" db="EMBL/GenBank/DDBJ databases">
        <authorList>
            <person name="Mural R.J."/>
            <person name="Li P.W."/>
            <person name="Adams M.D."/>
            <person name="Amanatides P.G."/>
            <person name="Baden-Tillson H."/>
            <person name="Barnstead M."/>
            <person name="Chin S.H."/>
            <person name="Dew I."/>
            <person name="Evans C.A."/>
            <person name="Ferriera S."/>
            <person name="Flanigan M."/>
            <person name="Fosler C."/>
            <person name="Glodek A."/>
            <person name="Gu Z."/>
            <person name="Holt R.A."/>
            <person name="Jennings D."/>
            <person name="Kraft C.L."/>
            <person name="Lu F."/>
            <person name="Nguyen T."/>
            <person name="Nusskern D.R."/>
            <person name="Pfannkoch C.M."/>
            <person name="Sitter C."/>
            <person name="Sutton G.G."/>
            <person name="Venter J.C."/>
            <person name="Wang Z."/>
            <person name="Woodage T."/>
            <person name="Zheng X.H."/>
            <person name="Zhong F."/>
        </authorList>
    </citation>
    <scope>NUCLEOTIDE SEQUENCE [LARGE SCALE GENOMIC DNA]</scope>
    <source>
        <strain>BN</strain>
        <strain evidence="2">Sprague-Dawley</strain>
    </source>
</reference>
<evidence type="ECO:0000313" key="1">
    <source>
        <dbReference type="EMBL" id="EDL91325.1"/>
    </source>
</evidence>
<evidence type="ECO:0000313" key="2">
    <source>
        <dbReference type="Proteomes" id="UP000234681"/>
    </source>
</evidence>
<proteinExistence type="predicted"/>
<dbReference type="EMBL" id="CH473957">
    <property type="protein sequence ID" value="EDL91325.1"/>
    <property type="molecule type" value="Genomic_DNA"/>
</dbReference>
<gene>
    <name evidence="1" type="ORF">rCG_56446</name>
</gene>
<name>A6IB57_RAT</name>
<accession>A6IB57</accession>
<protein>
    <submittedName>
        <fullName evidence="1">RCG56446</fullName>
    </submittedName>
</protein>